<evidence type="ECO:0000313" key="4">
    <source>
        <dbReference type="EMBL" id="NBI06474.1"/>
    </source>
</evidence>
<evidence type="ECO:0000313" key="5">
    <source>
        <dbReference type="Proteomes" id="UP000467132"/>
    </source>
</evidence>
<feature type="domain" description="Cobalamin biosynthesis central region" evidence="3">
    <location>
        <begin position="135"/>
        <end position="203"/>
    </location>
</feature>
<dbReference type="Pfam" id="PF11761">
    <property type="entry name" value="CbiG_mid"/>
    <property type="match status" value="1"/>
</dbReference>
<dbReference type="InterPro" id="IPR002750">
    <property type="entry name" value="CobE/GbiG_C"/>
</dbReference>
<dbReference type="Gene3D" id="3.40.50.11220">
    <property type="match status" value="1"/>
</dbReference>
<dbReference type="Pfam" id="PF11760">
    <property type="entry name" value="CbiG_N"/>
    <property type="match status" value="1"/>
</dbReference>
<accession>A0A845QWV7</accession>
<proteinExistence type="predicted"/>
<name>A0A845QWV7_9CLOT</name>
<dbReference type="InterPro" id="IPR021744">
    <property type="entry name" value="CbiG_N"/>
</dbReference>
<dbReference type="InterPro" id="IPR052553">
    <property type="entry name" value="CbiG_hydrolase"/>
</dbReference>
<organism evidence="4 5">
    <name type="scientific">Senegalia massiliensis</name>
    <dbReference type="NCBI Taxonomy" id="1720316"/>
    <lineage>
        <taxon>Bacteria</taxon>
        <taxon>Bacillati</taxon>
        <taxon>Bacillota</taxon>
        <taxon>Clostridia</taxon>
        <taxon>Eubacteriales</taxon>
        <taxon>Clostridiaceae</taxon>
        <taxon>Senegalia</taxon>
    </lineage>
</organism>
<evidence type="ECO:0000259" key="3">
    <source>
        <dbReference type="Pfam" id="PF11761"/>
    </source>
</evidence>
<dbReference type="AlphaFoldDB" id="A0A845QWV7"/>
<evidence type="ECO:0000259" key="1">
    <source>
        <dbReference type="Pfam" id="PF01890"/>
    </source>
</evidence>
<dbReference type="Gene3D" id="3.30.420.180">
    <property type="entry name" value="CobE/GbiG C-terminal domain"/>
    <property type="match status" value="1"/>
</dbReference>
<feature type="domain" description="Cobalamin synthesis G N-terminal" evidence="2">
    <location>
        <begin position="50"/>
        <end position="129"/>
    </location>
</feature>
<dbReference type="EC" id="3.7.1.12" evidence="4"/>
<dbReference type="SUPFAM" id="SSF159664">
    <property type="entry name" value="CobE/GbiG C-terminal domain-like"/>
    <property type="match status" value="1"/>
</dbReference>
<dbReference type="RefSeq" id="WP_160196952.1">
    <property type="nucleotide sequence ID" value="NZ_QXXA01000006.1"/>
</dbReference>
<keyword evidence="4" id="KW-0378">Hydrolase</keyword>
<gene>
    <name evidence="4" type="primary">cbiG</name>
    <name evidence="4" type="ORF">D3Z33_06310</name>
</gene>
<comment type="caution">
    <text evidence="4">The sequence shown here is derived from an EMBL/GenBank/DDBJ whole genome shotgun (WGS) entry which is preliminary data.</text>
</comment>
<dbReference type="InterPro" id="IPR036518">
    <property type="entry name" value="CobE/GbiG_C_sf"/>
</dbReference>
<keyword evidence="5" id="KW-1185">Reference proteome</keyword>
<dbReference type="InterPro" id="IPR038029">
    <property type="entry name" value="GbiG_N_sf"/>
</dbReference>
<dbReference type="Pfam" id="PF01890">
    <property type="entry name" value="CbiG_C"/>
    <property type="match status" value="1"/>
</dbReference>
<dbReference type="PANTHER" id="PTHR37477">
    <property type="entry name" value="COBALT-PRECORRIN-5A HYDROLASE"/>
    <property type="match status" value="1"/>
</dbReference>
<dbReference type="EMBL" id="QXXA01000006">
    <property type="protein sequence ID" value="NBI06474.1"/>
    <property type="molecule type" value="Genomic_DNA"/>
</dbReference>
<evidence type="ECO:0000259" key="2">
    <source>
        <dbReference type="Pfam" id="PF11760"/>
    </source>
</evidence>
<dbReference type="GO" id="GO:0043779">
    <property type="term" value="F:cobalt-precorrin-5A acetaldehyde-lyase activity"/>
    <property type="evidence" value="ECO:0007669"/>
    <property type="project" value="UniProtKB-EC"/>
</dbReference>
<dbReference type="InterPro" id="IPR021745">
    <property type="entry name" value="CbiG_mid"/>
</dbReference>
<sequence length="341" mass="37757">MKLAIITLTKGGLKKALEVKRYLKDTPIYTLDKHNYGKFKSIKGKLSENIEDFFKNYDTILFIMATGIVVRSIAAHIKDKTIDPAILVMDEGGKHIISLLSGHIGGANSYAIHLSELIGATPVITTASDVNGVLSVDMIAKELNLSIESMEDAKIVTADIVNGKNVGIKSDISIDKNLIKNLITPEDERFKDIQSLIDITNSIKKYTMPTSVLIPRNIVLGIGCRRGIEKNRMLYAIYKSMDNNNLYMESLKEIATVDVKKDEIGLIESSKELNVSLNIISREEIKKVEHLFEGSNFVKKSIGVSSVSEPVGYISSNNGTCIMKKTKMDGITISIWEENNE</sequence>
<dbReference type="GO" id="GO:0009236">
    <property type="term" value="P:cobalamin biosynthetic process"/>
    <property type="evidence" value="ECO:0007669"/>
    <property type="project" value="InterPro"/>
</dbReference>
<protein>
    <submittedName>
        <fullName evidence="4">Cobalt-precorrin 5A hydrolase</fullName>
        <ecNumber evidence="4">3.7.1.12</ecNumber>
    </submittedName>
</protein>
<dbReference type="OrthoDB" id="9781023at2"/>
<dbReference type="Proteomes" id="UP000467132">
    <property type="component" value="Unassembled WGS sequence"/>
</dbReference>
<reference evidence="4 5" key="1">
    <citation type="submission" date="2018-08" db="EMBL/GenBank/DDBJ databases">
        <title>Murine metabolic-syndrome-specific gut microbial biobank.</title>
        <authorList>
            <person name="Liu C."/>
        </authorList>
    </citation>
    <scope>NUCLEOTIDE SEQUENCE [LARGE SCALE GENOMIC DNA]</scope>
    <source>
        <strain evidence="4 5">583</strain>
    </source>
</reference>
<dbReference type="PANTHER" id="PTHR37477:SF1">
    <property type="entry name" value="COBALT-PRECORRIN-5A HYDROLASE"/>
    <property type="match status" value="1"/>
</dbReference>
<dbReference type="SUPFAM" id="SSF159672">
    <property type="entry name" value="CbiG N-terminal domain-like"/>
    <property type="match status" value="1"/>
</dbReference>
<dbReference type="NCBIfam" id="NF004466">
    <property type="entry name" value="PRK05788.1-4"/>
    <property type="match status" value="1"/>
</dbReference>
<feature type="domain" description="CobE/GbiG C-terminal" evidence="1">
    <location>
        <begin position="218"/>
        <end position="335"/>
    </location>
</feature>